<gene>
    <name evidence="5" type="ORF">METZ01_LOCUS208264</name>
</gene>
<evidence type="ECO:0000256" key="2">
    <source>
        <dbReference type="ARBA" id="ARBA00022676"/>
    </source>
</evidence>
<comment type="similarity">
    <text evidence="1">Belongs to the glycosyltransferase 2 family.</text>
</comment>
<evidence type="ECO:0000313" key="5">
    <source>
        <dbReference type="EMBL" id="SVB55410.1"/>
    </source>
</evidence>
<dbReference type="Pfam" id="PF00535">
    <property type="entry name" value="Glycos_transf_2"/>
    <property type="match status" value="1"/>
</dbReference>
<keyword evidence="3" id="KW-0808">Transferase</keyword>
<evidence type="ECO:0000256" key="1">
    <source>
        <dbReference type="ARBA" id="ARBA00006739"/>
    </source>
</evidence>
<feature type="domain" description="Glycosyltransferase 2-like" evidence="4">
    <location>
        <begin position="3"/>
        <end position="132"/>
    </location>
</feature>
<dbReference type="InterPro" id="IPR029044">
    <property type="entry name" value="Nucleotide-diphossugar_trans"/>
</dbReference>
<evidence type="ECO:0000256" key="3">
    <source>
        <dbReference type="ARBA" id="ARBA00022679"/>
    </source>
</evidence>
<dbReference type="SUPFAM" id="SSF53448">
    <property type="entry name" value="Nucleotide-diphospho-sugar transferases"/>
    <property type="match status" value="1"/>
</dbReference>
<proteinExistence type="inferred from homology"/>
<protein>
    <recommendedName>
        <fullName evidence="4">Glycosyltransferase 2-like domain-containing protein</fullName>
    </recommendedName>
</protein>
<dbReference type="GO" id="GO:0016757">
    <property type="term" value="F:glycosyltransferase activity"/>
    <property type="evidence" value="ECO:0007669"/>
    <property type="project" value="UniProtKB-KW"/>
</dbReference>
<dbReference type="PANTHER" id="PTHR43179:SF12">
    <property type="entry name" value="GALACTOFURANOSYLTRANSFERASE GLFT2"/>
    <property type="match status" value="1"/>
</dbReference>
<reference evidence="5" key="1">
    <citation type="submission" date="2018-05" db="EMBL/GenBank/DDBJ databases">
        <authorList>
            <person name="Lanie J.A."/>
            <person name="Ng W.-L."/>
            <person name="Kazmierczak K.M."/>
            <person name="Andrzejewski T.M."/>
            <person name="Davidsen T.M."/>
            <person name="Wayne K.J."/>
            <person name="Tettelin H."/>
            <person name="Glass J.I."/>
            <person name="Rusch D."/>
            <person name="Podicherti R."/>
            <person name="Tsui H.-C.T."/>
            <person name="Winkler M.E."/>
        </authorList>
    </citation>
    <scope>NUCLEOTIDE SEQUENCE</scope>
</reference>
<accession>A0A382EXF9</accession>
<dbReference type="InterPro" id="IPR001173">
    <property type="entry name" value="Glyco_trans_2-like"/>
</dbReference>
<name>A0A382EXF9_9ZZZZ</name>
<keyword evidence="2" id="KW-0328">Glycosyltransferase</keyword>
<dbReference type="AlphaFoldDB" id="A0A382EXF9"/>
<organism evidence="5">
    <name type="scientific">marine metagenome</name>
    <dbReference type="NCBI Taxonomy" id="408172"/>
    <lineage>
        <taxon>unclassified sequences</taxon>
        <taxon>metagenomes</taxon>
        <taxon>ecological metagenomes</taxon>
    </lineage>
</organism>
<dbReference type="Gene3D" id="3.90.550.10">
    <property type="entry name" value="Spore Coat Polysaccharide Biosynthesis Protein SpsA, Chain A"/>
    <property type="match status" value="1"/>
</dbReference>
<dbReference type="PANTHER" id="PTHR43179">
    <property type="entry name" value="RHAMNOSYLTRANSFERASE WBBL"/>
    <property type="match status" value="1"/>
</dbReference>
<sequence length="155" mass="17098">MANWNGGAYLPQCLAALEAQTRSLREIVIVDNGSTDGSDRWLEQRGGLVRMLRRNEHNEGYCAGYNRAIVATDAPYVLALNIDVYLEPGFVEAAARVLDDHPETAAVTGRFYEEATDRTIGGGFRLRRQLRMHPESADGPEREVFGASGAAVLFR</sequence>
<dbReference type="EMBL" id="UINC01046865">
    <property type="protein sequence ID" value="SVB55410.1"/>
    <property type="molecule type" value="Genomic_DNA"/>
</dbReference>
<evidence type="ECO:0000259" key="4">
    <source>
        <dbReference type="Pfam" id="PF00535"/>
    </source>
</evidence>
<feature type="non-terminal residue" evidence="5">
    <location>
        <position position="155"/>
    </location>
</feature>